<organism evidence="1 2">
    <name type="scientific">Streptomyces lunaelactis</name>
    <dbReference type="NCBI Taxonomy" id="1535768"/>
    <lineage>
        <taxon>Bacteria</taxon>
        <taxon>Bacillati</taxon>
        <taxon>Actinomycetota</taxon>
        <taxon>Actinomycetes</taxon>
        <taxon>Kitasatosporales</taxon>
        <taxon>Streptomycetaceae</taxon>
        <taxon>Streptomyces</taxon>
    </lineage>
</organism>
<keyword evidence="2" id="KW-1185">Reference proteome</keyword>
<gene>
    <name evidence="1" type="ORF">SLUN_00075</name>
</gene>
<name>A0A2R4SVL0_9ACTN</name>
<dbReference type="GeneID" id="55653698"/>
<dbReference type="KEGG" id="slk:SLUN_00075"/>
<dbReference type="Proteomes" id="UP000244201">
    <property type="component" value="Chromosome"/>
</dbReference>
<dbReference type="EMBL" id="CP026304">
    <property type="protein sequence ID" value="AVZ70901.1"/>
    <property type="molecule type" value="Genomic_DNA"/>
</dbReference>
<dbReference type="RefSeq" id="WP_108146596.1">
    <property type="nucleotide sequence ID" value="NZ_CP026304.1"/>
</dbReference>
<evidence type="ECO:0000313" key="1">
    <source>
        <dbReference type="EMBL" id="AVZ70901.1"/>
    </source>
</evidence>
<dbReference type="OrthoDB" id="3214167at2"/>
<sequence>MSTREQALEFITLHATQSDLDRVYAAAKQRTQTLRDLRAAAVSEGTEVRLSKIKPKYLNGLTGTVKTVEQKRTRAIVSILLDEESTENMRHILYVERGVKRHLLTGVPASVCEVLAPKDGPD</sequence>
<reference evidence="1 2" key="1">
    <citation type="submission" date="2018-01" db="EMBL/GenBank/DDBJ databases">
        <title>Complete genome sequence of Streptomyces lunaelactis MM109T, a Ferroverdin A producer isolated from cave moonmilk deposits.</title>
        <authorList>
            <person name="Naome A."/>
            <person name="Martinet L."/>
            <person name="Maciejewska M."/>
            <person name="Anderssen S."/>
            <person name="Adam D."/>
            <person name="Tenconi E."/>
            <person name="Deflandre B."/>
            <person name="Arguelles-Arias A."/>
            <person name="Calusinska M."/>
            <person name="Copieters W."/>
            <person name="Karim L."/>
            <person name="Hanikenne M."/>
            <person name="Baurain D."/>
            <person name="van Wezel G."/>
            <person name="Smargiasso N."/>
            <person name="de Pauw E."/>
            <person name="Delfosse P."/>
            <person name="Rigali S."/>
        </authorList>
    </citation>
    <scope>NUCLEOTIDE SEQUENCE [LARGE SCALE GENOMIC DNA]</scope>
    <source>
        <strain evidence="1 2">MM109</strain>
    </source>
</reference>
<proteinExistence type="predicted"/>
<accession>A0A2R4SVL0</accession>
<dbReference type="AlphaFoldDB" id="A0A2R4SVL0"/>
<evidence type="ECO:0000313" key="2">
    <source>
        <dbReference type="Proteomes" id="UP000244201"/>
    </source>
</evidence>
<protein>
    <submittedName>
        <fullName evidence="1">Uncharacterized protein</fullName>
    </submittedName>
</protein>